<name>A0ABM8EJJ5_9BACT</name>
<organism evidence="2 3">
    <name type="scientific">Geotalea uraniireducens</name>
    <dbReference type="NCBI Taxonomy" id="351604"/>
    <lineage>
        <taxon>Bacteria</taxon>
        <taxon>Pseudomonadati</taxon>
        <taxon>Thermodesulfobacteriota</taxon>
        <taxon>Desulfuromonadia</taxon>
        <taxon>Geobacterales</taxon>
        <taxon>Geobacteraceae</taxon>
        <taxon>Geotalea</taxon>
    </lineage>
</organism>
<dbReference type="EMBL" id="AP027151">
    <property type="protein sequence ID" value="BDV42556.1"/>
    <property type="molecule type" value="Genomic_DNA"/>
</dbReference>
<evidence type="ECO:0000313" key="2">
    <source>
        <dbReference type="EMBL" id="BDV42556.1"/>
    </source>
</evidence>
<dbReference type="CDD" id="cd03801">
    <property type="entry name" value="GT4_PimA-like"/>
    <property type="match status" value="1"/>
</dbReference>
<dbReference type="RefSeq" id="WP_282003083.1">
    <property type="nucleotide sequence ID" value="NZ_AP027151.1"/>
</dbReference>
<dbReference type="Proteomes" id="UP001317705">
    <property type="component" value="Chromosome"/>
</dbReference>
<dbReference type="Pfam" id="PF13439">
    <property type="entry name" value="Glyco_transf_4"/>
    <property type="match status" value="1"/>
</dbReference>
<accession>A0ABM8EJJ5</accession>
<dbReference type="InterPro" id="IPR028098">
    <property type="entry name" value="Glyco_trans_4-like_N"/>
</dbReference>
<dbReference type="Pfam" id="PF13692">
    <property type="entry name" value="Glyco_trans_1_4"/>
    <property type="match status" value="1"/>
</dbReference>
<gene>
    <name evidence="2" type="ORF">GURASL_14790</name>
</gene>
<dbReference type="SUPFAM" id="SSF53756">
    <property type="entry name" value="UDP-Glycosyltransferase/glycogen phosphorylase"/>
    <property type="match status" value="1"/>
</dbReference>
<reference evidence="2 3" key="1">
    <citation type="submission" date="2022-12" db="EMBL/GenBank/DDBJ databases">
        <title>Polyphasic characterization of Geotalea uranireducens NIT-SL11 newly isolated from a complex of sewage sludge and microbially reduced graphene oxide.</title>
        <authorList>
            <person name="Xie L."/>
            <person name="Yoshida N."/>
            <person name="Meng L."/>
        </authorList>
    </citation>
    <scope>NUCLEOTIDE SEQUENCE [LARGE SCALE GENOMIC DNA]</scope>
    <source>
        <strain evidence="2 3">NIT-SL11</strain>
    </source>
</reference>
<protein>
    <submittedName>
        <fullName evidence="2">WabG</fullName>
    </submittedName>
</protein>
<dbReference type="Gene3D" id="3.40.50.2000">
    <property type="entry name" value="Glycogen Phosphorylase B"/>
    <property type="match status" value="2"/>
</dbReference>
<feature type="domain" description="Glycosyltransferase subfamily 4-like N-terminal" evidence="1">
    <location>
        <begin position="13"/>
        <end position="178"/>
    </location>
</feature>
<proteinExistence type="predicted"/>
<evidence type="ECO:0000313" key="3">
    <source>
        <dbReference type="Proteomes" id="UP001317705"/>
    </source>
</evidence>
<evidence type="ECO:0000259" key="1">
    <source>
        <dbReference type="Pfam" id="PF13439"/>
    </source>
</evidence>
<sequence>MKIALIRQRYTPFGGAERYMARLVSSLLAAGHAVHVIAAAWETDDTAGVTFHRVPVRAPFGWLRAIVFARNARRLVANERFDLVFSLERTLRQDVYRAGDGCHRRWLRQKNLGKGWPARLATMLNPLHWTYLALERRLFTDPALRGVIANAAFVRDDIVNIYGVAPEKVRIVRNGLEPAAFDRSAAPESRAGLAEEFGLGDELRLLYVGSGFERKGVPALIRAAARLSVPFRLFVVGKGRAAKYRRLAARLGIGDRVVFTGPRKDVNRFYLGCDVFAFPTRYDPFSNATLEAMAAGLPVVTSRFNGVAELIDSGKNGFVVDDPLDTAAIAAALERLAPPAVRERLGEEAYRTVLPLTMERNVRETLEVLLSVLPASVGGRPGRP</sequence>
<keyword evidence="3" id="KW-1185">Reference proteome</keyword>
<dbReference type="PANTHER" id="PTHR12526:SF623">
    <property type="entry name" value="WABG"/>
    <property type="match status" value="1"/>
</dbReference>
<dbReference type="PANTHER" id="PTHR12526">
    <property type="entry name" value="GLYCOSYLTRANSFERASE"/>
    <property type="match status" value="1"/>
</dbReference>